<proteinExistence type="predicted"/>
<sequence>MSNAEFRNAIEMLSQSVANKKNQRAPVSVNANFGSAAAKSWKKREKKLSFLGEGLARRACQRPPKGVLKFPLWRAAPSRAPARPFWTSRAGAPRLAERQGRQSQGKCSLVLLSSLSCGLAFQLAYSYIQCTDASWPAFYDDADTGTQGQHPARR</sequence>
<organism evidence="1 2">
    <name type="scientific">Solanum tuberosum</name>
    <name type="common">Potato</name>
    <dbReference type="NCBI Taxonomy" id="4113"/>
    <lineage>
        <taxon>Eukaryota</taxon>
        <taxon>Viridiplantae</taxon>
        <taxon>Streptophyta</taxon>
        <taxon>Embryophyta</taxon>
        <taxon>Tracheophyta</taxon>
        <taxon>Spermatophyta</taxon>
        <taxon>Magnoliopsida</taxon>
        <taxon>eudicotyledons</taxon>
        <taxon>Gunneridae</taxon>
        <taxon>Pentapetalae</taxon>
        <taxon>asterids</taxon>
        <taxon>lamiids</taxon>
        <taxon>Solanales</taxon>
        <taxon>Solanaceae</taxon>
        <taxon>Solanoideae</taxon>
        <taxon>Solaneae</taxon>
        <taxon>Solanum</taxon>
    </lineage>
</organism>
<reference evidence="1 2" key="1">
    <citation type="journal article" date="2021" name="bioRxiv">
        <title>Chromosome-scale and haplotype-resolved genome assembly of a tetraploid potato cultivar.</title>
        <authorList>
            <person name="Sun H."/>
            <person name="Jiao W.-B."/>
            <person name="Krause K."/>
            <person name="Campoy J.A."/>
            <person name="Goel M."/>
            <person name="Folz-Donahue K."/>
            <person name="Kukat C."/>
            <person name="Huettel B."/>
            <person name="Schneeberger K."/>
        </authorList>
    </citation>
    <scope>NUCLEOTIDE SEQUENCE [LARGE SCALE GENOMIC DNA]</scope>
    <source>
        <strain evidence="1">SolTubOtavaFocal</strain>
        <tissue evidence="1">Leaves</tissue>
    </source>
</reference>
<evidence type="ECO:0000313" key="2">
    <source>
        <dbReference type="Proteomes" id="UP000826656"/>
    </source>
</evidence>
<comment type="caution">
    <text evidence="1">The sequence shown here is derived from an EMBL/GenBank/DDBJ whole genome shotgun (WGS) entry which is preliminary data.</text>
</comment>
<evidence type="ECO:0000313" key="1">
    <source>
        <dbReference type="EMBL" id="KAH0759880.1"/>
    </source>
</evidence>
<dbReference type="EMBL" id="JAIVGD010000015">
    <property type="protein sequence ID" value="KAH0759880.1"/>
    <property type="molecule type" value="Genomic_DNA"/>
</dbReference>
<keyword evidence="2" id="KW-1185">Reference proteome</keyword>
<protein>
    <submittedName>
        <fullName evidence="1">Uncharacterized protein</fullName>
    </submittedName>
</protein>
<gene>
    <name evidence="1" type="ORF">KY290_023373</name>
</gene>
<dbReference type="Proteomes" id="UP000826656">
    <property type="component" value="Unassembled WGS sequence"/>
</dbReference>
<accession>A0ABQ7VA38</accession>
<name>A0ABQ7VA38_SOLTU</name>